<dbReference type="InterPro" id="IPR003593">
    <property type="entry name" value="AAA+_ATPase"/>
</dbReference>
<keyword evidence="4 8" id="KW-0067">ATP-binding</keyword>
<feature type="domain" description="ABC transporter" evidence="7">
    <location>
        <begin position="5"/>
        <end position="247"/>
    </location>
</feature>
<evidence type="ECO:0000256" key="5">
    <source>
        <dbReference type="ARBA" id="ARBA00022967"/>
    </source>
</evidence>
<dbReference type="PROSITE" id="PS50893">
    <property type="entry name" value="ABC_TRANSPORTER_2"/>
    <property type="match status" value="1"/>
</dbReference>
<dbReference type="Gene3D" id="3.40.50.300">
    <property type="entry name" value="P-loop containing nucleotide triphosphate hydrolases"/>
    <property type="match status" value="1"/>
</dbReference>
<keyword evidence="6" id="KW-0472">Membrane</keyword>
<evidence type="ECO:0000256" key="4">
    <source>
        <dbReference type="ARBA" id="ARBA00022840"/>
    </source>
</evidence>
<dbReference type="InterPro" id="IPR003439">
    <property type="entry name" value="ABC_transporter-like_ATP-bd"/>
</dbReference>
<evidence type="ECO:0000256" key="2">
    <source>
        <dbReference type="ARBA" id="ARBA00022475"/>
    </source>
</evidence>
<keyword evidence="3" id="KW-0547">Nucleotide-binding</keyword>
<keyword evidence="1" id="KW-0813">Transport</keyword>
<dbReference type="Pfam" id="PF00005">
    <property type="entry name" value="ABC_tran"/>
    <property type="match status" value="1"/>
</dbReference>
<dbReference type="AlphaFoldDB" id="A0A3T0N1H6"/>
<accession>A0A3T0N1H6</accession>
<evidence type="ECO:0000313" key="8">
    <source>
        <dbReference type="EMBL" id="AZV77866.1"/>
    </source>
</evidence>
<keyword evidence="2" id="KW-1003">Cell membrane</keyword>
<organism evidence="8 9">
    <name type="scientific">Parasedimentitalea marina</name>
    <dbReference type="NCBI Taxonomy" id="2483033"/>
    <lineage>
        <taxon>Bacteria</taxon>
        <taxon>Pseudomonadati</taxon>
        <taxon>Pseudomonadota</taxon>
        <taxon>Alphaproteobacteria</taxon>
        <taxon>Rhodobacterales</taxon>
        <taxon>Paracoccaceae</taxon>
        <taxon>Parasedimentitalea</taxon>
    </lineage>
</organism>
<dbReference type="KEGG" id="sedi:EBB79_08140"/>
<dbReference type="PANTHER" id="PTHR43166:SF6">
    <property type="entry name" value="PHOSPHONATES IMPORT ATP-BINDING PROTEIN PHNC"/>
    <property type="match status" value="1"/>
</dbReference>
<dbReference type="PANTHER" id="PTHR43166">
    <property type="entry name" value="AMINO ACID IMPORT ATP-BINDING PROTEIN"/>
    <property type="match status" value="1"/>
</dbReference>
<dbReference type="Proteomes" id="UP000283063">
    <property type="component" value="Chromosome"/>
</dbReference>
<dbReference type="InterPro" id="IPR050086">
    <property type="entry name" value="MetN_ABC_transporter-like"/>
</dbReference>
<dbReference type="InterPro" id="IPR017871">
    <property type="entry name" value="ABC_transporter-like_CS"/>
</dbReference>
<dbReference type="InterPro" id="IPR027417">
    <property type="entry name" value="P-loop_NTPase"/>
</dbReference>
<name>A0A3T0N1H6_9RHOB</name>
<proteinExistence type="predicted"/>
<keyword evidence="5" id="KW-1278">Translocase</keyword>
<evidence type="ECO:0000256" key="6">
    <source>
        <dbReference type="ARBA" id="ARBA00023136"/>
    </source>
</evidence>
<dbReference type="SUPFAM" id="SSF52540">
    <property type="entry name" value="P-loop containing nucleoside triphosphate hydrolases"/>
    <property type="match status" value="1"/>
</dbReference>
<evidence type="ECO:0000256" key="3">
    <source>
        <dbReference type="ARBA" id="ARBA00022741"/>
    </source>
</evidence>
<protein>
    <submittedName>
        <fullName evidence="8">ATP-binding cassette domain-containing protein</fullName>
    </submittedName>
</protein>
<reference evidence="8 9" key="1">
    <citation type="submission" date="2018-10" db="EMBL/GenBank/DDBJ databases">
        <title>Parasedimentitalea marina sp. nov., a psychrophilic bacterium isolated from deep seawater of the New Britain Trench.</title>
        <authorList>
            <person name="Cao J."/>
        </authorList>
    </citation>
    <scope>NUCLEOTIDE SEQUENCE [LARGE SCALE GENOMIC DNA]</scope>
    <source>
        <strain evidence="8 9">W43</strain>
    </source>
</reference>
<dbReference type="PROSITE" id="PS00211">
    <property type="entry name" value="ABC_TRANSPORTER_1"/>
    <property type="match status" value="1"/>
</dbReference>
<sequence>MTACLSLCGVSHQFDGVSALKNINFSVSKGERIALLGPSGAGKSTLLELLDRRLSLGSGEAHVLNIALSKRQRFTRSDRADVGFIFQEFALLHRLSVYQNVMNGRMGRTRGWPSLWGTFDTGDHLIVARALSDVGLSDFEDRRADQLSGGQRQRVAIARCLAQEPRLILADEPVSNLDPSRAAKVLELITSRASDGETAVIFSSHQPQLAQTFADRVIGLRDGEIMFDRLSAHLTQEDITQLYDGFRSDTDLRLVG</sequence>
<evidence type="ECO:0000259" key="7">
    <source>
        <dbReference type="PROSITE" id="PS50893"/>
    </source>
</evidence>
<dbReference type="GO" id="GO:0016887">
    <property type="term" value="F:ATP hydrolysis activity"/>
    <property type="evidence" value="ECO:0007669"/>
    <property type="project" value="InterPro"/>
</dbReference>
<dbReference type="OrthoDB" id="9802264at2"/>
<evidence type="ECO:0000256" key="1">
    <source>
        <dbReference type="ARBA" id="ARBA00022448"/>
    </source>
</evidence>
<dbReference type="GO" id="GO:0005524">
    <property type="term" value="F:ATP binding"/>
    <property type="evidence" value="ECO:0007669"/>
    <property type="project" value="UniProtKB-KW"/>
</dbReference>
<gene>
    <name evidence="8" type="ORF">EBB79_08140</name>
</gene>
<dbReference type="EMBL" id="CP033219">
    <property type="protein sequence ID" value="AZV77866.1"/>
    <property type="molecule type" value="Genomic_DNA"/>
</dbReference>
<dbReference type="SMART" id="SM00382">
    <property type="entry name" value="AAA"/>
    <property type="match status" value="1"/>
</dbReference>
<keyword evidence="9" id="KW-1185">Reference proteome</keyword>
<evidence type="ECO:0000313" key="9">
    <source>
        <dbReference type="Proteomes" id="UP000283063"/>
    </source>
</evidence>